<dbReference type="SUPFAM" id="SSF52172">
    <property type="entry name" value="CheY-like"/>
    <property type="match status" value="1"/>
</dbReference>
<name>A0A1F6H3X9_9PROT</name>
<feature type="modified residue" description="4-aspartylphosphate" evidence="2">
    <location>
        <position position="84"/>
    </location>
</feature>
<gene>
    <name evidence="4" type="ORF">A2557_08890</name>
</gene>
<evidence type="ECO:0000259" key="3">
    <source>
        <dbReference type="PROSITE" id="PS50110"/>
    </source>
</evidence>
<dbReference type="Proteomes" id="UP000177583">
    <property type="component" value="Unassembled WGS sequence"/>
</dbReference>
<dbReference type="SMART" id="SM00448">
    <property type="entry name" value="REC"/>
    <property type="match status" value="1"/>
</dbReference>
<dbReference type="EMBL" id="MFNF01000001">
    <property type="protein sequence ID" value="OGH05077.1"/>
    <property type="molecule type" value="Genomic_DNA"/>
</dbReference>
<dbReference type="InterPro" id="IPR001789">
    <property type="entry name" value="Sig_transdc_resp-reg_receiver"/>
</dbReference>
<dbReference type="PROSITE" id="PS50110">
    <property type="entry name" value="RESPONSE_REGULATORY"/>
    <property type="match status" value="1"/>
</dbReference>
<evidence type="ECO:0000256" key="2">
    <source>
        <dbReference type="PROSITE-ProRule" id="PRU00169"/>
    </source>
</evidence>
<dbReference type="Gene3D" id="3.40.50.2300">
    <property type="match status" value="1"/>
</dbReference>
<proteinExistence type="predicted"/>
<dbReference type="Pfam" id="PF00072">
    <property type="entry name" value="Response_reg"/>
    <property type="match status" value="1"/>
</dbReference>
<dbReference type="InterPro" id="IPR011006">
    <property type="entry name" value="CheY-like_superfamily"/>
</dbReference>
<protein>
    <recommendedName>
        <fullName evidence="3">Response regulatory domain-containing protein</fullName>
    </recommendedName>
</protein>
<comment type="caution">
    <text evidence="4">The sequence shown here is derived from an EMBL/GenBank/DDBJ whole genome shotgun (WGS) entry which is preliminary data.</text>
</comment>
<dbReference type="AlphaFoldDB" id="A0A1F6H3X9"/>
<evidence type="ECO:0000313" key="4">
    <source>
        <dbReference type="EMBL" id="OGH05077.1"/>
    </source>
</evidence>
<evidence type="ECO:0000256" key="1">
    <source>
        <dbReference type="ARBA" id="ARBA00022553"/>
    </source>
</evidence>
<evidence type="ECO:0000313" key="5">
    <source>
        <dbReference type="Proteomes" id="UP000177583"/>
    </source>
</evidence>
<dbReference type="PANTHER" id="PTHR44591">
    <property type="entry name" value="STRESS RESPONSE REGULATOR PROTEIN 1"/>
    <property type="match status" value="1"/>
</dbReference>
<feature type="domain" description="Response regulatory" evidence="3">
    <location>
        <begin position="33"/>
        <end position="148"/>
    </location>
</feature>
<dbReference type="GO" id="GO:0000160">
    <property type="term" value="P:phosphorelay signal transduction system"/>
    <property type="evidence" value="ECO:0007669"/>
    <property type="project" value="InterPro"/>
</dbReference>
<reference evidence="4 5" key="1">
    <citation type="journal article" date="2016" name="Nat. Commun.">
        <title>Thousands of microbial genomes shed light on interconnected biogeochemical processes in an aquifer system.</title>
        <authorList>
            <person name="Anantharaman K."/>
            <person name="Brown C.T."/>
            <person name="Hug L.A."/>
            <person name="Sharon I."/>
            <person name="Castelle C.J."/>
            <person name="Probst A.J."/>
            <person name="Thomas B.C."/>
            <person name="Singh A."/>
            <person name="Wilkins M.J."/>
            <person name="Karaoz U."/>
            <person name="Brodie E.L."/>
            <person name="Williams K.H."/>
            <person name="Hubbard S.S."/>
            <person name="Banfield J.F."/>
        </authorList>
    </citation>
    <scope>NUCLEOTIDE SEQUENCE [LARGE SCALE GENOMIC DNA]</scope>
</reference>
<dbReference type="InterPro" id="IPR050595">
    <property type="entry name" value="Bact_response_regulator"/>
</dbReference>
<accession>A0A1F6H3X9</accession>
<organism evidence="4 5">
    <name type="scientific">Candidatus Lambdaproteobacteria bacterium RIFOXYD2_FULL_56_26</name>
    <dbReference type="NCBI Taxonomy" id="1817773"/>
    <lineage>
        <taxon>Bacteria</taxon>
        <taxon>Pseudomonadati</taxon>
        <taxon>Pseudomonadota</taxon>
        <taxon>Candidatus Lambdaproteobacteria</taxon>
    </lineage>
</organism>
<keyword evidence="1 2" id="KW-0597">Phosphoprotein</keyword>
<dbReference type="PANTHER" id="PTHR44591:SF3">
    <property type="entry name" value="RESPONSE REGULATORY DOMAIN-CONTAINING PROTEIN"/>
    <property type="match status" value="1"/>
</dbReference>
<sequence length="152" mass="16908">MGPGDFLGKRRVFFVVWTHLRRENMGLFQQIFTVMVVEDSAPQLKLIDKMLTRIEGVKSILCSDIFEAYAVLQAYSKVDMLVLDVNLPFAGGLSLLAKLRSMGRFAELPILISTAEQDVAMLHGKGSSGLLVKPYDAGQLKTFVDAFRNVQP</sequence>